<reference evidence="1 2" key="1">
    <citation type="submission" date="2020-08" db="EMBL/GenBank/DDBJ databases">
        <title>Genomic Encyclopedia of Type Strains, Phase IV (KMG-V): Genome sequencing to study the core and pangenomes of soil and plant-associated prokaryotes.</title>
        <authorList>
            <person name="Whitman W."/>
        </authorList>
    </citation>
    <scope>NUCLEOTIDE SEQUENCE [LARGE SCALE GENOMIC DNA]</scope>
    <source>
        <strain evidence="1 2">SEMIA 4013</strain>
    </source>
</reference>
<protein>
    <recommendedName>
        <fullName evidence="3">Sulfotransferase family protein</fullName>
    </recommendedName>
</protein>
<dbReference type="Gene3D" id="3.40.50.300">
    <property type="entry name" value="P-loop containing nucleotide triphosphate hydrolases"/>
    <property type="match status" value="1"/>
</dbReference>
<dbReference type="InterPro" id="IPR027417">
    <property type="entry name" value="P-loop_NTPase"/>
</dbReference>
<dbReference type="Proteomes" id="UP000518681">
    <property type="component" value="Unassembled WGS sequence"/>
</dbReference>
<dbReference type="InterPro" id="IPR053259">
    <property type="entry name" value="Golvesin-related_Golgi"/>
</dbReference>
<dbReference type="PANTHER" id="PTHR32301">
    <property type="entry name" value="COUNTIN RECEPTOR CNR3-RELATED"/>
    <property type="match status" value="1"/>
</dbReference>
<accession>A0AAW3V4G2</accession>
<dbReference type="EMBL" id="JACIIK010000014">
    <property type="protein sequence ID" value="MBB6205798.1"/>
    <property type="molecule type" value="Genomic_DNA"/>
</dbReference>
<evidence type="ECO:0000313" key="2">
    <source>
        <dbReference type="Proteomes" id="UP000518681"/>
    </source>
</evidence>
<dbReference type="RefSeq" id="WP_183801857.1">
    <property type="nucleotide sequence ID" value="NZ_JACIII010000015.1"/>
</dbReference>
<dbReference type="PANTHER" id="PTHR32301:SF8">
    <property type="entry name" value="SULFOTRANSFERASE DOMAIN-CONTAINING PROTEIN"/>
    <property type="match status" value="1"/>
</dbReference>
<comment type="caution">
    <text evidence="1">The sequence shown here is derived from an EMBL/GenBank/DDBJ whole genome shotgun (WGS) entry which is preliminary data.</text>
</comment>
<organism evidence="1 2">
    <name type="scientific">Paraburkholderia fungorum</name>
    <dbReference type="NCBI Taxonomy" id="134537"/>
    <lineage>
        <taxon>Bacteria</taxon>
        <taxon>Pseudomonadati</taxon>
        <taxon>Pseudomonadota</taxon>
        <taxon>Betaproteobacteria</taxon>
        <taxon>Burkholderiales</taxon>
        <taxon>Burkholderiaceae</taxon>
        <taxon>Paraburkholderia</taxon>
    </lineage>
</organism>
<evidence type="ECO:0008006" key="3">
    <source>
        <dbReference type="Google" id="ProtNLM"/>
    </source>
</evidence>
<sequence>MKRNPIFFIHPPKSGGSTVISFFDLNVGAGGFASFERGSSGWQSTRENFIRTRVGGGHEPYGMHSELRLALDYCTIVRDPLARQISHYWYARTGKNGAVARGTSMSSREGSVQRGEISLDEWVKNSWAGTNMFVQMLSGHQTVDTKSLDAALTNLERYIKTAGTCEDMSAFLLRLSGRIGFEFPFYINTNNTEKTGKDAAPISDAAVETFKRSNSLDYELFRHVKERADKEIRDEGAVFHRAMEVVKAVQSEINKLENPYSHRSILSGFDPDYLAHVRQVARRFDLGPIREYVHFCQTQQRTEFDLYDGFVDSVDNGVVSGWVVNLSHPEKKVLVEICVGDRVVASGLTSGYRPDLLAVGYPTSEAGFSIQLPASAMGGFRVAVAGSSEMLHGTGAWQHGWHHA</sequence>
<dbReference type="AlphaFoldDB" id="A0AAW3V4G2"/>
<evidence type="ECO:0000313" key="1">
    <source>
        <dbReference type="EMBL" id="MBB6205798.1"/>
    </source>
</evidence>
<proteinExistence type="predicted"/>
<name>A0AAW3V4G2_9BURK</name>
<dbReference type="SUPFAM" id="SSF52540">
    <property type="entry name" value="P-loop containing nucleoside triphosphate hydrolases"/>
    <property type="match status" value="1"/>
</dbReference>
<gene>
    <name evidence="1" type="ORF">GGD69_006693</name>
</gene>